<dbReference type="Pfam" id="PF13526">
    <property type="entry name" value="DUF4125"/>
    <property type="match status" value="1"/>
</dbReference>
<protein>
    <recommendedName>
        <fullName evidence="3">DUF4125 domain-containing protein</fullName>
    </recommendedName>
</protein>
<organism evidence="1 2">
    <name type="scientific">Olsenella uli (strain ATCC 49627 / DSM 7084 / CCUG 31166 / CIP 109912 / JCM 12494 / LMG 11480 / NCIMB 702895 / VPI D76D-27C)</name>
    <name type="common">Lactobacillus uli</name>
    <dbReference type="NCBI Taxonomy" id="633147"/>
    <lineage>
        <taxon>Bacteria</taxon>
        <taxon>Bacillati</taxon>
        <taxon>Actinomycetota</taxon>
        <taxon>Coriobacteriia</taxon>
        <taxon>Coriobacteriales</taxon>
        <taxon>Atopobiaceae</taxon>
        <taxon>Olsenella</taxon>
    </lineage>
</organism>
<gene>
    <name evidence="1" type="ordered locus">Olsu_0131</name>
</gene>
<dbReference type="AlphaFoldDB" id="E1QXZ9"/>
<dbReference type="Proteomes" id="UP000000333">
    <property type="component" value="Chromosome"/>
</dbReference>
<sequence>MRQTLIADIECMEWDMFSSVNNIGGKADCQNDRDQFSVMREASYATWTSEMLESYKGDLERAASQGVNLMSEKYARMMEVTMPGAIDMPPLPDARRALMDEAMGIVMPWEEELYERYALLRHRARSLTQASEDGSAISGTAFDTYLYGELSIYSERTLRLYVEHLRMQRAAGTNGSMAVYDRMARLQGWASFDAADKDFRKRMTEENHAG</sequence>
<dbReference type="STRING" id="633147.Olsu_0131"/>
<accession>E1QXZ9</accession>
<dbReference type="InterPro" id="IPR025191">
    <property type="entry name" value="DUF4125"/>
</dbReference>
<evidence type="ECO:0008006" key="3">
    <source>
        <dbReference type="Google" id="ProtNLM"/>
    </source>
</evidence>
<proteinExistence type="predicted"/>
<evidence type="ECO:0000313" key="1">
    <source>
        <dbReference type="EMBL" id="ADK67263.1"/>
    </source>
</evidence>
<keyword evidence="2" id="KW-1185">Reference proteome</keyword>
<reference evidence="1 2" key="1">
    <citation type="journal article" date="2010" name="Stand. Genomic Sci.">
        <title>Complete genome sequence of Olsenella uli type strain (VPI D76D-27C).</title>
        <authorList>
            <person name="Goker M."/>
            <person name="Held B."/>
            <person name="Lucas S."/>
            <person name="Nolan M."/>
            <person name="Yasawong M."/>
            <person name="Glavina Del Rio T."/>
            <person name="Tice H."/>
            <person name="Cheng J.F."/>
            <person name="Bruce D."/>
            <person name="Detter J.C."/>
            <person name="Tapia R."/>
            <person name="Han C."/>
            <person name="Goodwin L."/>
            <person name="Pitluck S."/>
            <person name="Liolios K."/>
            <person name="Ivanova N."/>
            <person name="Mavromatis K."/>
            <person name="Mikhailova N."/>
            <person name="Pati A."/>
            <person name="Chen A."/>
            <person name="Palaniappan K."/>
            <person name="Land M."/>
            <person name="Hauser L."/>
            <person name="Chang Y.J."/>
            <person name="Jeffries C.D."/>
            <person name="Rohde M."/>
            <person name="Sikorski J."/>
            <person name="Pukall R."/>
            <person name="Woyke T."/>
            <person name="Bristow J."/>
            <person name="Eisen J.A."/>
            <person name="Markowitz V."/>
            <person name="Hugenholtz P."/>
            <person name="Kyrpides N.C."/>
            <person name="Klenk H.P."/>
            <person name="Lapidus A."/>
        </authorList>
    </citation>
    <scope>NUCLEOTIDE SEQUENCE [LARGE SCALE GENOMIC DNA]</scope>
    <source>
        <strain evidence="2">ATCC 49627 / DSM 7084 / CIP 109912 / JCM 12494 / NCIMB 702895 / VPI D76D-27C</strain>
    </source>
</reference>
<name>E1QXZ9_OLSUV</name>
<dbReference type="KEGG" id="ols:Olsu_0131"/>
<dbReference type="eggNOG" id="ENOG5030JPH">
    <property type="taxonomic scope" value="Bacteria"/>
</dbReference>
<dbReference type="EMBL" id="CP002106">
    <property type="protein sequence ID" value="ADK67263.1"/>
    <property type="molecule type" value="Genomic_DNA"/>
</dbReference>
<dbReference type="HOGENOM" id="CLU_099036_0_0_11"/>
<evidence type="ECO:0000313" key="2">
    <source>
        <dbReference type="Proteomes" id="UP000000333"/>
    </source>
</evidence>